<dbReference type="Proteomes" id="UP000814128">
    <property type="component" value="Unassembled WGS sequence"/>
</dbReference>
<organism evidence="1 2">
    <name type="scientific">Vararia minispora EC-137</name>
    <dbReference type="NCBI Taxonomy" id="1314806"/>
    <lineage>
        <taxon>Eukaryota</taxon>
        <taxon>Fungi</taxon>
        <taxon>Dikarya</taxon>
        <taxon>Basidiomycota</taxon>
        <taxon>Agaricomycotina</taxon>
        <taxon>Agaricomycetes</taxon>
        <taxon>Russulales</taxon>
        <taxon>Lachnocladiaceae</taxon>
        <taxon>Vararia</taxon>
    </lineage>
</organism>
<proteinExistence type="predicted"/>
<feature type="non-terminal residue" evidence="1">
    <location>
        <position position="719"/>
    </location>
</feature>
<feature type="non-terminal residue" evidence="1">
    <location>
        <position position="1"/>
    </location>
</feature>
<reference evidence="1" key="2">
    <citation type="journal article" date="2022" name="New Phytol.">
        <title>Evolutionary transition to the ectomycorrhizal habit in the genomes of a hyperdiverse lineage of mushroom-forming fungi.</title>
        <authorList>
            <person name="Looney B."/>
            <person name="Miyauchi S."/>
            <person name="Morin E."/>
            <person name="Drula E."/>
            <person name="Courty P.E."/>
            <person name="Kohler A."/>
            <person name="Kuo A."/>
            <person name="LaButti K."/>
            <person name="Pangilinan J."/>
            <person name="Lipzen A."/>
            <person name="Riley R."/>
            <person name="Andreopoulos W."/>
            <person name="He G."/>
            <person name="Johnson J."/>
            <person name="Nolan M."/>
            <person name="Tritt A."/>
            <person name="Barry K.W."/>
            <person name="Grigoriev I.V."/>
            <person name="Nagy L.G."/>
            <person name="Hibbett D."/>
            <person name="Henrissat B."/>
            <person name="Matheny P.B."/>
            <person name="Labbe J."/>
            <person name="Martin F.M."/>
        </authorList>
    </citation>
    <scope>NUCLEOTIDE SEQUENCE</scope>
    <source>
        <strain evidence="1">EC-137</strain>
    </source>
</reference>
<reference evidence="1" key="1">
    <citation type="submission" date="2021-02" db="EMBL/GenBank/DDBJ databases">
        <authorList>
            <consortium name="DOE Joint Genome Institute"/>
            <person name="Ahrendt S."/>
            <person name="Looney B.P."/>
            <person name="Miyauchi S."/>
            <person name="Morin E."/>
            <person name="Drula E."/>
            <person name="Courty P.E."/>
            <person name="Chicoki N."/>
            <person name="Fauchery L."/>
            <person name="Kohler A."/>
            <person name="Kuo A."/>
            <person name="Labutti K."/>
            <person name="Pangilinan J."/>
            <person name="Lipzen A."/>
            <person name="Riley R."/>
            <person name="Andreopoulos W."/>
            <person name="He G."/>
            <person name="Johnson J."/>
            <person name="Barry K.W."/>
            <person name="Grigoriev I.V."/>
            <person name="Nagy L."/>
            <person name="Hibbett D."/>
            <person name="Henrissat B."/>
            <person name="Matheny P.B."/>
            <person name="Labbe J."/>
            <person name="Martin F."/>
        </authorList>
    </citation>
    <scope>NUCLEOTIDE SEQUENCE</scope>
    <source>
        <strain evidence="1">EC-137</strain>
    </source>
</reference>
<evidence type="ECO:0000313" key="1">
    <source>
        <dbReference type="EMBL" id="KAI0029547.1"/>
    </source>
</evidence>
<gene>
    <name evidence="1" type="ORF">K488DRAFT_22124</name>
</gene>
<keyword evidence="2" id="KW-1185">Reference proteome</keyword>
<comment type="caution">
    <text evidence="1">The sequence shown here is derived from an EMBL/GenBank/DDBJ whole genome shotgun (WGS) entry which is preliminary data.</text>
</comment>
<sequence>DVLFRWLLLFFTIYSLAVCPSDTALQSPVCRGLAEYRRLVLEPYILPAFHTVLAHPSIAPLVPHAELAISTTTRAYKDYTIAATRLYNDRVYPVVKPEYDRLVAPQLEKAQAALAPHIAHAHTLYNERVAPHIAHAHALYDAHVVPYASRAAALSIRAYQLSLPYIARGSRATHAGYIRARPYLAAAALHARRAAARAMSILATQRRELVDPHVAKIWARVKELSKGEPGPIMKVAEDERKDEEVRQDIETPSGEAGAQVVFKVPEPVPESEPETEAALKTSSTPVVEPAVETKSVPAESATSLAVVTTPIVDLATPPEEPLVAATSSPAAPVAETISSSAEATPSIAPAATTSIAEPASTATASTNPVKPVSDEPELDLEAFYAELGLTDEDAPPAPSEIPEPAEPTPSLTPEEEAAREEARLAHIAAKRKDITGRHTKWEEKLEAAIRESKRRLRKTLVSLRKTAAATLKAHEGVKAQIDGLVSEAERFLAGAEAYLKNLRKEGRKDEEKMGLWERVLGKVDERFTEKLKETEELVNGWYREHLAREEYEVVTLANEVKDIADAAQADIGLDYVWLEDVTYWDWQRYHALVRRAENFTTDAFTIQNGTHPSPPVNPVVGVLAELENEVQDVVTGFETRMRQLRRTGARAFGASKRWEDDEDLEAEDDEGADEALLQDPDVVAILPVPDDAPAVAPDVPIIGRGKEEVEQAFARAEEA</sequence>
<accession>A0ACB8QCU1</accession>
<name>A0ACB8QCU1_9AGAM</name>
<dbReference type="EMBL" id="MU273669">
    <property type="protein sequence ID" value="KAI0029547.1"/>
    <property type="molecule type" value="Genomic_DNA"/>
</dbReference>
<evidence type="ECO:0000313" key="2">
    <source>
        <dbReference type="Proteomes" id="UP000814128"/>
    </source>
</evidence>
<protein>
    <submittedName>
        <fullName evidence="1">Uncharacterized protein</fullName>
    </submittedName>
</protein>